<proteinExistence type="predicted"/>
<name>A0A9N7Y9L5_PLEPL</name>
<evidence type="ECO:0000313" key="3">
    <source>
        <dbReference type="Proteomes" id="UP001153269"/>
    </source>
</evidence>
<evidence type="ECO:0000313" key="2">
    <source>
        <dbReference type="EMBL" id="CAB1417708.1"/>
    </source>
</evidence>
<feature type="region of interest" description="Disordered" evidence="1">
    <location>
        <begin position="1"/>
        <end position="37"/>
    </location>
</feature>
<gene>
    <name evidence="2" type="ORF">PLEPLA_LOCUS5527</name>
</gene>
<feature type="region of interest" description="Disordered" evidence="1">
    <location>
        <begin position="112"/>
        <end position="162"/>
    </location>
</feature>
<feature type="compositionally biased region" description="Basic and acidic residues" evidence="1">
    <location>
        <begin position="116"/>
        <end position="125"/>
    </location>
</feature>
<dbReference type="AlphaFoldDB" id="A0A9N7Y9L5"/>
<dbReference type="Proteomes" id="UP001153269">
    <property type="component" value="Unassembled WGS sequence"/>
</dbReference>
<sequence length="162" mass="17787">MPSPLTVPVAPGVLPAGRAKRKRSAQSRDVQVLDEMTEPVHEPVRRLTALPQKLMQRHESWLLVSRTQADSVIQRDPALHLQSSAAHSNKLQNAVPKCRHGKDPLSAAMFQGTQDQVDKLSHASCEESSASAKYKTSQGSSAEPHWGLQETARCKVGRPRKS</sequence>
<dbReference type="EMBL" id="CADEAL010000280">
    <property type="protein sequence ID" value="CAB1417708.1"/>
    <property type="molecule type" value="Genomic_DNA"/>
</dbReference>
<evidence type="ECO:0000256" key="1">
    <source>
        <dbReference type="SAM" id="MobiDB-lite"/>
    </source>
</evidence>
<keyword evidence="3" id="KW-1185">Reference proteome</keyword>
<organism evidence="2 3">
    <name type="scientific">Pleuronectes platessa</name>
    <name type="common">European plaice</name>
    <dbReference type="NCBI Taxonomy" id="8262"/>
    <lineage>
        <taxon>Eukaryota</taxon>
        <taxon>Metazoa</taxon>
        <taxon>Chordata</taxon>
        <taxon>Craniata</taxon>
        <taxon>Vertebrata</taxon>
        <taxon>Euteleostomi</taxon>
        <taxon>Actinopterygii</taxon>
        <taxon>Neopterygii</taxon>
        <taxon>Teleostei</taxon>
        <taxon>Neoteleostei</taxon>
        <taxon>Acanthomorphata</taxon>
        <taxon>Carangaria</taxon>
        <taxon>Pleuronectiformes</taxon>
        <taxon>Pleuronectoidei</taxon>
        <taxon>Pleuronectidae</taxon>
        <taxon>Pleuronectes</taxon>
    </lineage>
</organism>
<reference evidence="2" key="1">
    <citation type="submission" date="2020-03" db="EMBL/GenBank/DDBJ databases">
        <authorList>
            <person name="Weist P."/>
        </authorList>
    </citation>
    <scope>NUCLEOTIDE SEQUENCE</scope>
</reference>
<protein>
    <submittedName>
        <fullName evidence="2">Uncharacterized protein</fullName>
    </submittedName>
</protein>
<accession>A0A9N7Y9L5</accession>
<feature type="region of interest" description="Disordered" evidence="1">
    <location>
        <begin position="84"/>
        <end position="103"/>
    </location>
</feature>
<comment type="caution">
    <text evidence="2">The sequence shown here is derived from an EMBL/GenBank/DDBJ whole genome shotgun (WGS) entry which is preliminary data.</text>
</comment>